<reference evidence="1" key="1">
    <citation type="journal article" date="2014" name="Front. Microbiol.">
        <title>High frequency of phylogenetically diverse reductive dehalogenase-homologous genes in deep subseafloor sedimentary metagenomes.</title>
        <authorList>
            <person name="Kawai M."/>
            <person name="Futagami T."/>
            <person name="Toyoda A."/>
            <person name="Takaki Y."/>
            <person name="Nishi S."/>
            <person name="Hori S."/>
            <person name="Arai W."/>
            <person name="Tsubouchi T."/>
            <person name="Morono Y."/>
            <person name="Uchiyama I."/>
            <person name="Ito T."/>
            <person name="Fujiyama A."/>
            <person name="Inagaki F."/>
            <person name="Takami H."/>
        </authorList>
    </citation>
    <scope>NUCLEOTIDE SEQUENCE</scope>
    <source>
        <strain evidence="1">Expedition CK06-06</strain>
    </source>
</reference>
<evidence type="ECO:0000313" key="1">
    <source>
        <dbReference type="EMBL" id="GAG11391.1"/>
    </source>
</evidence>
<name>X0WFB1_9ZZZZ</name>
<protein>
    <recommendedName>
        <fullName evidence="2">Tetratricopeptide repeat protein</fullName>
    </recommendedName>
</protein>
<organism evidence="1">
    <name type="scientific">marine sediment metagenome</name>
    <dbReference type="NCBI Taxonomy" id="412755"/>
    <lineage>
        <taxon>unclassified sequences</taxon>
        <taxon>metagenomes</taxon>
        <taxon>ecological metagenomes</taxon>
    </lineage>
</organism>
<proteinExistence type="predicted"/>
<accession>X0WFB1</accession>
<feature type="non-terminal residue" evidence="1">
    <location>
        <position position="1"/>
    </location>
</feature>
<comment type="caution">
    <text evidence="1">The sequence shown here is derived from an EMBL/GenBank/DDBJ whole genome shotgun (WGS) entry which is preliminary data.</text>
</comment>
<sequence>DGPRCLASLALVYTMVGEHDAAIDELENLLSIPSWISVWDLRLDPRWDPLRDDPRFKKLVGEDWRAEASP</sequence>
<dbReference type="AlphaFoldDB" id="X0WFB1"/>
<gene>
    <name evidence="1" type="ORF">S01H1_43030</name>
</gene>
<dbReference type="NCBIfam" id="NF047558">
    <property type="entry name" value="TPR_END_plus"/>
    <property type="match status" value="1"/>
</dbReference>
<evidence type="ECO:0008006" key="2">
    <source>
        <dbReference type="Google" id="ProtNLM"/>
    </source>
</evidence>
<dbReference type="EMBL" id="BARS01027389">
    <property type="protein sequence ID" value="GAG11391.1"/>
    <property type="molecule type" value="Genomic_DNA"/>
</dbReference>